<protein>
    <recommendedName>
        <fullName evidence="2">Racemase</fullName>
    </recommendedName>
</protein>
<dbReference type="InterPro" id="IPR026286">
    <property type="entry name" value="MaiA/AMDase"/>
</dbReference>
<organism evidence="1">
    <name type="scientific">marine metagenome</name>
    <dbReference type="NCBI Taxonomy" id="408172"/>
    <lineage>
        <taxon>unclassified sequences</taxon>
        <taxon>metagenomes</taxon>
        <taxon>ecological metagenomes</taxon>
    </lineage>
</organism>
<name>A0A382F7Q4_9ZZZZ</name>
<evidence type="ECO:0000313" key="1">
    <source>
        <dbReference type="EMBL" id="SVB58223.1"/>
    </source>
</evidence>
<dbReference type="AlphaFoldDB" id="A0A382F7Q4"/>
<gene>
    <name evidence="1" type="ORF">METZ01_LOCUS211077</name>
</gene>
<sequence>MNIKSKYIEPKFKKESNPRIGLLALSTDLTIERDFQSICHSLPINLFVNRIHNENPLTKENLLKMYDQLESITEKILPGEKINTVAYGCTSGTIAIGEDKVKEKIQLAKPGCHVTTPITSAIKAFNKMNVKKIAVFTPYPESVNKTISEYLIKKNINVMSFSTFNLDLDVDFARVDPKYLSEILTKLNINDADALFVSCTALPALEILDEVEKKINKPVFSSNQTLIWDTIRSVGYKNSIMGYGKLLRT</sequence>
<dbReference type="Pfam" id="PF17645">
    <property type="entry name" value="Amdase"/>
    <property type="match status" value="1"/>
</dbReference>
<evidence type="ECO:0008006" key="2">
    <source>
        <dbReference type="Google" id="ProtNLM"/>
    </source>
</evidence>
<dbReference type="PANTHER" id="PTHR40267:SF1">
    <property type="entry name" value="BLR3294 PROTEIN"/>
    <property type="match status" value="1"/>
</dbReference>
<dbReference type="EMBL" id="UINC01048101">
    <property type="protein sequence ID" value="SVB58223.1"/>
    <property type="molecule type" value="Genomic_DNA"/>
</dbReference>
<dbReference type="PANTHER" id="PTHR40267">
    <property type="entry name" value="BLR3294 PROTEIN"/>
    <property type="match status" value="1"/>
</dbReference>
<accession>A0A382F7Q4</accession>
<dbReference type="PIRSF" id="PIRSF015736">
    <property type="entry name" value="MI"/>
    <property type="match status" value="1"/>
</dbReference>
<dbReference type="InterPro" id="IPR053714">
    <property type="entry name" value="Iso_Racemase_Enz_sf"/>
</dbReference>
<reference evidence="1" key="1">
    <citation type="submission" date="2018-05" db="EMBL/GenBank/DDBJ databases">
        <authorList>
            <person name="Lanie J.A."/>
            <person name="Ng W.-L."/>
            <person name="Kazmierczak K.M."/>
            <person name="Andrzejewski T.M."/>
            <person name="Davidsen T.M."/>
            <person name="Wayne K.J."/>
            <person name="Tettelin H."/>
            <person name="Glass J.I."/>
            <person name="Rusch D."/>
            <person name="Podicherti R."/>
            <person name="Tsui H.-C.T."/>
            <person name="Winkler M.E."/>
        </authorList>
    </citation>
    <scope>NUCLEOTIDE SEQUENCE</scope>
</reference>
<dbReference type="Gene3D" id="3.40.50.12500">
    <property type="match status" value="1"/>
</dbReference>
<proteinExistence type="predicted"/>